<reference evidence="2 3" key="1">
    <citation type="submission" date="2020-08" db="EMBL/GenBank/DDBJ databases">
        <title>Sequencing the genomes of 1000 actinobacteria strains.</title>
        <authorList>
            <person name="Klenk H.-P."/>
        </authorList>
    </citation>
    <scope>NUCLEOTIDE SEQUENCE [LARGE SCALE GENOMIC DNA]</scope>
    <source>
        <strain evidence="2 3">DSM 44786</strain>
    </source>
</reference>
<gene>
    <name evidence="2" type="ORF">F4556_006109</name>
</gene>
<comment type="caution">
    <text evidence="2">The sequence shown here is derived from an EMBL/GenBank/DDBJ whole genome shotgun (WGS) entry which is preliminary data.</text>
</comment>
<dbReference type="EMBL" id="JACHJR010000001">
    <property type="protein sequence ID" value="MBB4950574.1"/>
    <property type="molecule type" value="Genomic_DNA"/>
</dbReference>
<name>A0A7W7SHK5_9ACTN</name>
<evidence type="ECO:0000256" key="1">
    <source>
        <dbReference type="SAM" id="Phobius"/>
    </source>
</evidence>
<keyword evidence="1" id="KW-0472">Membrane</keyword>
<dbReference type="Proteomes" id="UP000573327">
    <property type="component" value="Unassembled WGS sequence"/>
</dbReference>
<proteinExistence type="predicted"/>
<feature type="transmembrane region" description="Helical" evidence="1">
    <location>
        <begin position="38"/>
        <end position="57"/>
    </location>
</feature>
<protein>
    <submittedName>
        <fullName evidence="2">Uncharacterized protein</fullName>
    </submittedName>
</protein>
<keyword evidence="1" id="KW-0812">Transmembrane</keyword>
<dbReference type="AlphaFoldDB" id="A0A7W7SHK5"/>
<evidence type="ECO:0000313" key="3">
    <source>
        <dbReference type="Proteomes" id="UP000573327"/>
    </source>
</evidence>
<evidence type="ECO:0000313" key="2">
    <source>
        <dbReference type="EMBL" id="MBB4950574.1"/>
    </source>
</evidence>
<feature type="transmembrane region" description="Helical" evidence="1">
    <location>
        <begin position="12"/>
        <end position="32"/>
    </location>
</feature>
<keyword evidence="1" id="KW-1133">Transmembrane helix</keyword>
<dbReference type="RefSeq" id="WP_184921842.1">
    <property type="nucleotide sequence ID" value="NZ_JACHJR010000001.1"/>
</dbReference>
<organism evidence="2 3">
    <name type="scientific">Kitasatospora gansuensis</name>
    <dbReference type="NCBI Taxonomy" id="258050"/>
    <lineage>
        <taxon>Bacteria</taxon>
        <taxon>Bacillati</taxon>
        <taxon>Actinomycetota</taxon>
        <taxon>Actinomycetes</taxon>
        <taxon>Kitasatosporales</taxon>
        <taxon>Streptomycetaceae</taxon>
        <taxon>Kitasatospora</taxon>
    </lineage>
</organism>
<keyword evidence="3" id="KW-1185">Reference proteome</keyword>
<feature type="transmembrane region" description="Helical" evidence="1">
    <location>
        <begin position="199"/>
        <end position="221"/>
    </location>
</feature>
<sequence>MEFSKRGRLYRRVAKLVAVLLVGGSGLAYWLYRSGPTEGGQIALGLPLLGGLVWAVAEFREAGRPFRLRIDELGITLHDRVLPWQQIAAIGLEYPEEIRDSDTGAETYPHPLLICWPVKAAGAGLKEAHDRDGMPGYELLRCADMTEGIPELSAALVRYAGARFITAPGSVGPVVPQDRPAGPEHWYEYLATDDSAARLLGALLLAAGCGAFGTAVVLGMLDVDPFPDLVRTVPVPLMLLVFPTPYVALIALGRARRHLRNWRRPLRVRVGTPGLTYRRRGAPEHRLDWAEISVVRLGPRPDLPDGAPWLIVWAVPGTRLGSSGDFREDGLWGRALTPAAALPDGPVPLAEALRQYSGGRFR</sequence>
<feature type="transmembrane region" description="Helical" evidence="1">
    <location>
        <begin position="233"/>
        <end position="253"/>
    </location>
</feature>
<accession>A0A7W7SHK5</accession>